<dbReference type="AlphaFoldDB" id="A0AAD7D5S9"/>
<feature type="region of interest" description="Disordered" evidence="1">
    <location>
        <begin position="123"/>
        <end position="153"/>
    </location>
</feature>
<evidence type="ECO:0000313" key="2">
    <source>
        <dbReference type="EMBL" id="KAJ7678534.1"/>
    </source>
</evidence>
<keyword evidence="3" id="KW-1185">Reference proteome</keyword>
<feature type="region of interest" description="Disordered" evidence="1">
    <location>
        <begin position="58"/>
        <end position="92"/>
    </location>
</feature>
<evidence type="ECO:0000256" key="1">
    <source>
        <dbReference type="SAM" id="MobiDB-lite"/>
    </source>
</evidence>
<feature type="compositionally biased region" description="Basic residues" evidence="1">
    <location>
        <begin position="62"/>
        <end position="80"/>
    </location>
</feature>
<organism evidence="2 3">
    <name type="scientific">Mycena rosella</name>
    <name type="common">Pink bonnet</name>
    <name type="synonym">Agaricus rosellus</name>
    <dbReference type="NCBI Taxonomy" id="1033263"/>
    <lineage>
        <taxon>Eukaryota</taxon>
        <taxon>Fungi</taxon>
        <taxon>Dikarya</taxon>
        <taxon>Basidiomycota</taxon>
        <taxon>Agaricomycotina</taxon>
        <taxon>Agaricomycetes</taxon>
        <taxon>Agaricomycetidae</taxon>
        <taxon>Agaricales</taxon>
        <taxon>Marasmiineae</taxon>
        <taxon>Mycenaceae</taxon>
        <taxon>Mycena</taxon>
    </lineage>
</organism>
<proteinExistence type="predicted"/>
<dbReference type="Proteomes" id="UP001221757">
    <property type="component" value="Unassembled WGS sequence"/>
</dbReference>
<dbReference type="EMBL" id="JARKIE010000134">
    <property type="protein sequence ID" value="KAJ7678534.1"/>
    <property type="molecule type" value="Genomic_DNA"/>
</dbReference>
<comment type="caution">
    <text evidence="2">The sequence shown here is derived from an EMBL/GenBank/DDBJ whole genome shotgun (WGS) entry which is preliminary data.</text>
</comment>
<sequence length="153" mass="18125">MQQFDHGRQEETRYTEMSSQFIVPRRVASVCPSSLIKHSHPENIYKERLTAVQFSTDLPQSRWRRGSHPLTSRRQRRGTRHQQPSDPRWCPRGRRTHWRPQCSLFDRCVRCFLVHLHDSDYTSQRSRLGVSNDPGRDSRHLQLSPASEIYTSQ</sequence>
<evidence type="ECO:0000313" key="3">
    <source>
        <dbReference type="Proteomes" id="UP001221757"/>
    </source>
</evidence>
<gene>
    <name evidence="2" type="ORF">B0H17DRAFT_107212</name>
</gene>
<protein>
    <submittedName>
        <fullName evidence="2">Uncharacterized protein</fullName>
    </submittedName>
</protein>
<accession>A0AAD7D5S9</accession>
<name>A0AAD7D5S9_MYCRO</name>
<reference evidence="2" key="1">
    <citation type="submission" date="2023-03" db="EMBL/GenBank/DDBJ databases">
        <title>Massive genome expansion in bonnet fungi (Mycena s.s.) driven by repeated elements and novel gene families across ecological guilds.</title>
        <authorList>
            <consortium name="Lawrence Berkeley National Laboratory"/>
            <person name="Harder C.B."/>
            <person name="Miyauchi S."/>
            <person name="Viragh M."/>
            <person name="Kuo A."/>
            <person name="Thoen E."/>
            <person name="Andreopoulos B."/>
            <person name="Lu D."/>
            <person name="Skrede I."/>
            <person name="Drula E."/>
            <person name="Henrissat B."/>
            <person name="Morin E."/>
            <person name="Kohler A."/>
            <person name="Barry K."/>
            <person name="LaButti K."/>
            <person name="Morin E."/>
            <person name="Salamov A."/>
            <person name="Lipzen A."/>
            <person name="Mereny Z."/>
            <person name="Hegedus B."/>
            <person name="Baldrian P."/>
            <person name="Stursova M."/>
            <person name="Weitz H."/>
            <person name="Taylor A."/>
            <person name="Grigoriev I.V."/>
            <person name="Nagy L.G."/>
            <person name="Martin F."/>
            <person name="Kauserud H."/>
        </authorList>
    </citation>
    <scope>NUCLEOTIDE SEQUENCE</scope>
    <source>
        <strain evidence="2">CBHHK067</strain>
    </source>
</reference>